<keyword evidence="2" id="KW-1185">Reference proteome</keyword>
<proteinExistence type="predicted"/>
<reference evidence="1 2" key="1">
    <citation type="submission" date="2024-01" db="EMBL/GenBank/DDBJ databases">
        <title>Genome assemblies of Stephania.</title>
        <authorList>
            <person name="Yang L."/>
        </authorList>
    </citation>
    <scope>NUCLEOTIDE SEQUENCE [LARGE SCALE GENOMIC DNA]</scope>
    <source>
        <strain evidence="1">JXDWG</strain>
        <tissue evidence="1">Leaf</tissue>
    </source>
</reference>
<evidence type="ECO:0000313" key="1">
    <source>
        <dbReference type="EMBL" id="KAK9119485.1"/>
    </source>
</evidence>
<name>A0AAP0NVT2_9MAGN</name>
<dbReference type="Proteomes" id="UP001419268">
    <property type="component" value="Unassembled WGS sequence"/>
</dbReference>
<dbReference type="AlphaFoldDB" id="A0AAP0NVT2"/>
<gene>
    <name evidence="1" type="ORF">Scep_017578</name>
</gene>
<organism evidence="1 2">
    <name type="scientific">Stephania cephalantha</name>
    <dbReference type="NCBI Taxonomy" id="152367"/>
    <lineage>
        <taxon>Eukaryota</taxon>
        <taxon>Viridiplantae</taxon>
        <taxon>Streptophyta</taxon>
        <taxon>Embryophyta</taxon>
        <taxon>Tracheophyta</taxon>
        <taxon>Spermatophyta</taxon>
        <taxon>Magnoliopsida</taxon>
        <taxon>Ranunculales</taxon>
        <taxon>Menispermaceae</taxon>
        <taxon>Menispermoideae</taxon>
        <taxon>Cissampelideae</taxon>
        <taxon>Stephania</taxon>
    </lineage>
</organism>
<evidence type="ECO:0000313" key="2">
    <source>
        <dbReference type="Proteomes" id="UP001419268"/>
    </source>
</evidence>
<comment type="caution">
    <text evidence="1">The sequence shown here is derived from an EMBL/GenBank/DDBJ whole genome shotgun (WGS) entry which is preliminary data.</text>
</comment>
<protein>
    <submittedName>
        <fullName evidence="1">Uncharacterized protein</fullName>
    </submittedName>
</protein>
<accession>A0AAP0NVT2</accession>
<sequence length="52" mass="5837">MIEKGKGADLWDIYFEDIGAAIPLVFWNYGGTRAFGHALRFVEGSNMTRTNV</sequence>
<dbReference type="EMBL" id="JBBNAG010000007">
    <property type="protein sequence ID" value="KAK9119485.1"/>
    <property type="molecule type" value="Genomic_DNA"/>
</dbReference>